<reference evidence="1 2" key="1">
    <citation type="journal article" name="Front. Microbiol.">
        <title>Sugar Metabolism of the First Thermophilic Planctomycete Thermogutta terrifontis: Comparative Genomic and Transcriptomic Approaches.</title>
        <authorList>
            <person name="Elcheninov A.G."/>
            <person name="Menzel P."/>
            <person name="Gudbergsdottir S.R."/>
            <person name="Slesarev A.I."/>
            <person name="Kadnikov V.V."/>
            <person name="Krogh A."/>
            <person name="Bonch-Osmolovskaya E.A."/>
            <person name="Peng X."/>
            <person name="Kublanov I.V."/>
        </authorList>
    </citation>
    <scope>NUCLEOTIDE SEQUENCE [LARGE SCALE GENOMIC DNA]</scope>
    <source>
        <strain evidence="1 2">R1</strain>
    </source>
</reference>
<dbReference type="KEGG" id="ttf:THTE_3944"/>
<dbReference type="EMBL" id="CP018477">
    <property type="protein sequence ID" value="ASV76545.1"/>
    <property type="molecule type" value="Genomic_DNA"/>
</dbReference>
<dbReference type="SUPFAM" id="SSF51366">
    <property type="entry name" value="Ribulose-phoshate binding barrel"/>
    <property type="match status" value="1"/>
</dbReference>
<dbReference type="PROSITE" id="PS51318">
    <property type="entry name" value="TAT"/>
    <property type="match status" value="1"/>
</dbReference>
<dbReference type="RefSeq" id="WP_095416309.1">
    <property type="nucleotide sequence ID" value="NZ_CP018477.1"/>
</dbReference>
<dbReference type="InterPro" id="IPR011060">
    <property type="entry name" value="RibuloseP-bd_barrel"/>
</dbReference>
<proteinExistence type="predicted"/>
<dbReference type="CDD" id="cd00945">
    <property type="entry name" value="Aldolase_Class_I"/>
    <property type="match status" value="1"/>
</dbReference>
<keyword evidence="2" id="KW-1185">Reference proteome</keyword>
<protein>
    <recommendedName>
        <fullName evidence="3">Twin-arginine translocation signal domain-containing protein</fullName>
    </recommendedName>
</protein>
<evidence type="ECO:0000313" key="2">
    <source>
        <dbReference type="Proteomes" id="UP000215086"/>
    </source>
</evidence>
<sequence length="337" mass="37554">MRHQTSRRCFLSTAAFVAAMGAAVSREEQILLAAQQGAPSEEKTTASEIALQMPHGKVRDISISRLVIGGNLIGGFAHSRDLVYISRLLKAYNTEEKVFETLALAEAHGINTIQCNPTCLPLVEKYNRERGGKLQAIVCITPDANKDAVRREIEEVLSRGATMLYTHGGRSEPPVMAGRLDVLANTVECIKEAGVPAGIGSHSLTVTMECEKNGIGADFYVKTLHSDQYWSATPKELREDFCWHKPRRNEPFAFNDNMWCLNPEETIEFMKTVSKPWFAFKVLAAGAIHPRQGFPYALRNGADFLIVGMFDFQIAEDVAIFLDSYRKLGKRERPWCA</sequence>
<gene>
    <name evidence="1" type="ORF">THTE_3944</name>
</gene>
<name>A0A286RKP6_9BACT</name>
<dbReference type="AlphaFoldDB" id="A0A286RKP6"/>
<accession>A0A286RKP6</accession>
<organism evidence="1 2">
    <name type="scientific">Thermogutta terrifontis</name>
    <dbReference type="NCBI Taxonomy" id="1331910"/>
    <lineage>
        <taxon>Bacteria</taxon>
        <taxon>Pseudomonadati</taxon>
        <taxon>Planctomycetota</taxon>
        <taxon>Planctomycetia</taxon>
        <taxon>Pirellulales</taxon>
        <taxon>Thermoguttaceae</taxon>
        <taxon>Thermogutta</taxon>
    </lineage>
</organism>
<dbReference type="Proteomes" id="UP000215086">
    <property type="component" value="Chromosome"/>
</dbReference>
<dbReference type="OrthoDB" id="237078at2"/>
<evidence type="ECO:0008006" key="3">
    <source>
        <dbReference type="Google" id="ProtNLM"/>
    </source>
</evidence>
<dbReference type="InterPro" id="IPR006311">
    <property type="entry name" value="TAT_signal"/>
</dbReference>
<evidence type="ECO:0000313" key="1">
    <source>
        <dbReference type="EMBL" id="ASV76545.1"/>
    </source>
</evidence>